<comment type="caution">
    <text evidence="2">The sequence shown here is derived from an EMBL/GenBank/DDBJ whole genome shotgun (WGS) entry which is preliminary data.</text>
</comment>
<dbReference type="PROSITE" id="PS50995">
    <property type="entry name" value="HTH_MARR_2"/>
    <property type="match status" value="1"/>
</dbReference>
<name>A0A6P1DBT8_9NOCA</name>
<evidence type="ECO:0000259" key="1">
    <source>
        <dbReference type="PROSITE" id="PS50995"/>
    </source>
</evidence>
<dbReference type="Gene3D" id="1.10.10.10">
    <property type="entry name" value="Winged helix-like DNA-binding domain superfamily/Winged helix DNA-binding domain"/>
    <property type="match status" value="1"/>
</dbReference>
<dbReference type="InterPro" id="IPR000835">
    <property type="entry name" value="HTH_MarR-typ"/>
</dbReference>
<dbReference type="Pfam" id="PF12802">
    <property type="entry name" value="MarR_2"/>
    <property type="match status" value="1"/>
</dbReference>
<proteinExistence type="predicted"/>
<dbReference type="PANTHER" id="PTHR33164:SF104">
    <property type="entry name" value="TRANSCRIPTIONAL REGULATORY PROTEIN"/>
    <property type="match status" value="1"/>
</dbReference>
<dbReference type="RefSeq" id="WP_163830363.1">
    <property type="nucleotide sequence ID" value="NZ_JAAGUZ010000133.1"/>
</dbReference>
<dbReference type="GO" id="GO:0006950">
    <property type="term" value="P:response to stress"/>
    <property type="evidence" value="ECO:0007669"/>
    <property type="project" value="TreeGrafter"/>
</dbReference>
<organism evidence="2 3">
    <name type="scientific">Nocardia cyriacigeorgica</name>
    <dbReference type="NCBI Taxonomy" id="135487"/>
    <lineage>
        <taxon>Bacteria</taxon>
        <taxon>Bacillati</taxon>
        <taxon>Actinomycetota</taxon>
        <taxon>Actinomycetes</taxon>
        <taxon>Mycobacteriales</taxon>
        <taxon>Nocardiaceae</taxon>
        <taxon>Nocardia</taxon>
    </lineage>
</organism>
<dbReference type="InterPro" id="IPR036388">
    <property type="entry name" value="WH-like_DNA-bd_sf"/>
</dbReference>
<dbReference type="SUPFAM" id="SSF46785">
    <property type="entry name" value="Winged helix' DNA-binding domain"/>
    <property type="match status" value="1"/>
</dbReference>
<reference evidence="2 3" key="1">
    <citation type="submission" date="2020-01" db="EMBL/GenBank/DDBJ databases">
        <title>Genetics and antimicrobial susceptibilities of Nocardia species isolated from the soil; a comparison with species isolated from humans.</title>
        <authorList>
            <person name="Carrasco G."/>
            <person name="Monzon S."/>
            <person name="Sansegundo M."/>
            <person name="Garcia E."/>
            <person name="Garrido N."/>
            <person name="Medina M.J."/>
            <person name="Villalon P."/>
            <person name="Ramirez-Arocha A.C."/>
            <person name="Jimenez P."/>
            <person name="Cuesta I."/>
            <person name="Valdezate S."/>
        </authorList>
    </citation>
    <scope>NUCLEOTIDE SEQUENCE [LARGE SCALE GENOMIC DNA]</scope>
    <source>
        <strain evidence="2 3">CNM20110639</strain>
    </source>
</reference>
<dbReference type="SMART" id="SM00347">
    <property type="entry name" value="HTH_MARR"/>
    <property type="match status" value="1"/>
</dbReference>
<evidence type="ECO:0000313" key="2">
    <source>
        <dbReference type="EMBL" id="NEW48206.1"/>
    </source>
</evidence>
<dbReference type="GO" id="GO:0003700">
    <property type="term" value="F:DNA-binding transcription factor activity"/>
    <property type="evidence" value="ECO:0007669"/>
    <property type="project" value="InterPro"/>
</dbReference>
<feature type="domain" description="HTH marR-type" evidence="1">
    <location>
        <begin position="6"/>
        <end position="137"/>
    </location>
</feature>
<dbReference type="EMBL" id="JAAGUZ010000133">
    <property type="protein sequence ID" value="NEW48206.1"/>
    <property type="molecule type" value="Genomic_DNA"/>
</dbReference>
<dbReference type="PRINTS" id="PR00598">
    <property type="entry name" value="HTHMARR"/>
</dbReference>
<dbReference type="PANTHER" id="PTHR33164">
    <property type="entry name" value="TRANSCRIPTIONAL REGULATOR, MARR FAMILY"/>
    <property type="match status" value="1"/>
</dbReference>
<accession>A0A6P1DBT8</accession>
<evidence type="ECO:0000313" key="3">
    <source>
        <dbReference type="Proteomes" id="UP000468928"/>
    </source>
</evidence>
<dbReference type="AlphaFoldDB" id="A0A6P1DBT8"/>
<dbReference type="Proteomes" id="UP000468928">
    <property type="component" value="Unassembled WGS sequence"/>
</dbReference>
<protein>
    <submittedName>
        <fullName evidence="2">MarR family transcriptional regulator</fullName>
    </submittedName>
</protein>
<dbReference type="InterPro" id="IPR039422">
    <property type="entry name" value="MarR/SlyA-like"/>
</dbReference>
<dbReference type="InterPro" id="IPR036390">
    <property type="entry name" value="WH_DNA-bd_sf"/>
</dbReference>
<sequence length="146" mass="15277">MENATAMRTASLLHDSARELSRLLDRELAVHGVTAQQAALLINLAGGESSPKRLAAVLGIDTGGATRLVDRLEAKGLLRRRPGVEDRRAVVLELTESGRGLTPVLAPTFAAVAASFFLGSTDAEIRGAGDLLERALTREAVGHSAG</sequence>
<gene>
    <name evidence="2" type="ORF">GV789_27840</name>
</gene>